<dbReference type="Gramene" id="ERN12101">
    <property type="protein sequence ID" value="ERN12101"/>
    <property type="gene ID" value="AMTR_s02223p00009410"/>
</dbReference>
<evidence type="ECO:0000313" key="1">
    <source>
        <dbReference type="EMBL" id="ERN12101.1"/>
    </source>
</evidence>
<name>U5CYE4_AMBTC</name>
<keyword evidence="2" id="KW-1185">Reference proteome</keyword>
<proteinExistence type="predicted"/>
<dbReference type="EMBL" id="KI392636">
    <property type="protein sequence ID" value="ERN12101.1"/>
    <property type="molecule type" value="Genomic_DNA"/>
</dbReference>
<dbReference type="Proteomes" id="UP000017836">
    <property type="component" value="Unassembled WGS sequence"/>
</dbReference>
<gene>
    <name evidence="1" type="ORF">AMTR_s02223p00009410</name>
</gene>
<protein>
    <submittedName>
        <fullName evidence="1">Uncharacterized protein</fullName>
    </submittedName>
</protein>
<organism evidence="1 2">
    <name type="scientific">Amborella trichopoda</name>
    <dbReference type="NCBI Taxonomy" id="13333"/>
    <lineage>
        <taxon>Eukaryota</taxon>
        <taxon>Viridiplantae</taxon>
        <taxon>Streptophyta</taxon>
        <taxon>Embryophyta</taxon>
        <taxon>Tracheophyta</taxon>
        <taxon>Spermatophyta</taxon>
        <taxon>Magnoliopsida</taxon>
        <taxon>Amborellales</taxon>
        <taxon>Amborellaceae</taxon>
        <taxon>Amborella</taxon>
    </lineage>
</organism>
<evidence type="ECO:0000313" key="2">
    <source>
        <dbReference type="Proteomes" id="UP000017836"/>
    </source>
</evidence>
<dbReference type="HOGENOM" id="CLU_2797381_0_0_1"/>
<dbReference type="AlphaFoldDB" id="U5CYE4"/>
<accession>U5CYE4</accession>
<reference evidence="2" key="1">
    <citation type="journal article" date="2013" name="Science">
        <title>The Amborella genome and the evolution of flowering plants.</title>
        <authorList>
            <consortium name="Amborella Genome Project"/>
        </authorList>
    </citation>
    <scope>NUCLEOTIDE SEQUENCE [LARGE SCALE GENOMIC DNA]</scope>
</reference>
<sequence>MLGIWAVELHMIGAPLYFQPPDWTDRSTIRLSECRVNEALAKVNTGNAAAEDYKNTLKARLMRRSSWS</sequence>